<reference evidence="1" key="2">
    <citation type="journal article" date="2015" name="Data Brief">
        <title>Shoot transcriptome of the giant reed, Arundo donax.</title>
        <authorList>
            <person name="Barrero R.A."/>
            <person name="Guerrero F.D."/>
            <person name="Moolhuijzen P."/>
            <person name="Goolsby J.A."/>
            <person name="Tidwell J."/>
            <person name="Bellgard S.E."/>
            <person name="Bellgard M.I."/>
        </authorList>
    </citation>
    <scope>NUCLEOTIDE SEQUENCE</scope>
    <source>
        <tissue evidence="1">Shoot tissue taken approximately 20 cm above the soil surface</tissue>
    </source>
</reference>
<evidence type="ECO:0000313" key="1">
    <source>
        <dbReference type="EMBL" id="JAD25942.1"/>
    </source>
</evidence>
<accession>A0A0A8YTN8</accession>
<name>A0A0A8YTN8_ARUDO</name>
<sequence>MVLLTTVQRTVAPAPKQKTGTIYSPVINQSYK</sequence>
<reference evidence="1" key="1">
    <citation type="submission" date="2014-09" db="EMBL/GenBank/DDBJ databases">
        <authorList>
            <person name="Magalhaes I.L.F."/>
            <person name="Oliveira U."/>
            <person name="Santos F.R."/>
            <person name="Vidigal T.H.D.A."/>
            <person name="Brescovit A.D."/>
            <person name="Santos A.J."/>
        </authorList>
    </citation>
    <scope>NUCLEOTIDE SEQUENCE</scope>
    <source>
        <tissue evidence="1">Shoot tissue taken approximately 20 cm above the soil surface</tissue>
    </source>
</reference>
<dbReference type="AlphaFoldDB" id="A0A0A8YTN8"/>
<proteinExistence type="predicted"/>
<protein>
    <submittedName>
        <fullName evidence="1">Uncharacterized protein</fullName>
    </submittedName>
</protein>
<dbReference type="EMBL" id="GBRH01271953">
    <property type="protein sequence ID" value="JAD25942.1"/>
    <property type="molecule type" value="Transcribed_RNA"/>
</dbReference>
<organism evidence="1">
    <name type="scientific">Arundo donax</name>
    <name type="common">Giant reed</name>
    <name type="synonym">Donax arundinaceus</name>
    <dbReference type="NCBI Taxonomy" id="35708"/>
    <lineage>
        <taxon>Eukaryota</taxon>
        <taxon>Viridiplantae</taxon>
        <taxon>Streptophyta</taxon>
        <taxon>Embryophyta</taxon>
        <taxon>Tracheophyta</taxon>
        <taxon>Spermatophyta</taxon>
        <taxon>Magnoliopsida</taxon>
        <taxon>Liliopsida</taxon>
        <taxon>Poales</taxon>
        <taxon>Poaceae</taxon>
        <taxon>PACMAD clade</taxon>
        <taxon>Arundinoideae</taxon>
        <taxon>Arundineae</taxon>
        <taxon>Arundo</taxon>
    </lineage>
</organism>